<evidence type="ECO:0000256" key="4">
    <source>
        <dbReference type="ARBA" id="ARBA00022833"/>
    </source>
</evidence>
<dbReference type="NCBIfam" id="NF007914">
    <property type="entry name" value="PRK10628.1"/>
    <property type="match status" value="1"/>
</dbReference>
<evidence type="ECO:0000313" key="8">
    <source>
        <dbReference type="Proteomes" id="UP000632273"/>
    </source>
</evidence>
<keyword evidence="3" id="KW-0479">Metal-binding</keyword>
<reference evidence="8" key="1">
    <citation type="journal article" date="2019" name="Int. J. Syst. Evol. Microbiol.">
        <title>The Global Catalogue of Microorganisms (GCM) 10K type strain sequencing project: providing services to taxonomists for standard genome sequencing and annotation.</title>
        <authorList>
            <consortium name="The Broad Institute Genomics Platform"/>
            <consortium name="The Broad Institute Genome Sequencing Center for Infectious Disease"/>
            <person name="Wu L."/>
            <person name="Ma J."/>
        </authorList>
    </citation>
    <scope>NUCLEOTIDE SEQUENCE [LARGE SCALE GENOMIC DNA]</scope>
    <source>
        <strain evidence="8">CGMCC 1.15197</strain>
    </source>
</reference>
<keyword evidence="4" id="KW-0862">Zinc</keyword>
<evidence type="ECO:0000256" key="1">
    <source>
        <dbReference type="ARBA" id="ARBA00001947"/>
    </source>
</evidence>
<keyword evidence="8" id="KW-1185">Reference proteome</keyword>
<evidence type="ECO:0000256" key="5">
    <source>
        <dbReference type="ARBA" id="ARBA00023002"/>
    </source>
</evidence>
<evidence type="ECO:0000256" key="3">
    <source>
        <dbReference type="ARBA" id="ARBA00022723"/>
    </source>
</evidence>
<dbReference type="Gene3D" id="3.40.830.10">
    <property type="entry name" value="LigB-like"/>
    <property type="match status" value="1"/>
</dbReference>
<keyword evidence="5" id="KW-0560">Oxidoreductase</keyword>
<dbReference type="CDD" id="cd07363">
    <property type="entry name" value="45_DOPA_Dioxygenase"/>
    <property type="match status" value="1"/>
</dbReference>
<dbReference type="SUPFAM" id="SSF53213">
    <property type="entry name" value="LigB-like"/>
    <property type="match status" value="1"/>
</dbReference>
<dbReference type="GO" id="GO:0051213">
    <property type="term" value="F:dioxygenase activity"/>
    <property type="evidence" value="ECO:0007669"/>
    <property type="project" value="UniProtKB-KW"/>
</dbReference>
<name>A0ABQ1UKD4_9BACT</name>
<evidence type="ECO:0000256" key="2">
    <source>
        <dbReference type="ARBA" id="ARBA00007581"/>
    </source>
</evidence>
<evidence type="ECO:0000313" key="7">
    <source>
        <dbReference type="EMBL" id="GGF21235.1"/>
    </source>
</evidence>
<feature type="domain" description="Extradiol ring-cleavage dioxygenase class III enzyme subunit B" evidence="6">
    <location>
        <begin position="42"/>
        <end position="283"/>
    </location>
</feature>
<comment type="cofactor">
    <cofactor evidence="1">
        <name>Zn(2+)</name>
        <dbReference type="ChEBI" id="CHEBI:29105"/>
    </cofactor>
</comment>
<evidence type="ECO:0000259" key="6">
    <source>
        <dbReference type="Pfam" id="PF02900"/>
    </source>
</evidence>
<comment type="similarity">
    <text evidence="2">Belongs to the DODA-type extradiol aromatic ring-opening dioxygenase family.</text>
</comment>
<proteinExistence type="inferred from homology"/>
<protein>
    <submittedName>
        <fullName evidence="7">Dioxygenase</fullName>
    </submittedName>
</protein>
<accession>A0ABQ1UKD4</accession>
<organism evidence="7 8">
    <name type="scientific">Hymenobacter cavernae</name>
    <dbReference type="NCBI Taxonomy" id="2044852"/>
    <lineage>
        <taxon>Bacteria</taxon>
        <taxon>Pseudomonadati</taxon>
        <taxon>Bacteroidota</taxon>
        <taxon>Cytophagia</taxon>
        <taxon>Cytophagales</taxon>
        <taxon>Hymenobacteraceae</taxon>
        <taxon>Hymenobacter</taxon>
    </lineage>
</organism>
<dbReference type="InterPro" id="IPR004183">
    <property type="entry name" value="Xdiol_dOase_suB"/>
</dbReference>
<dbReference type="PANTHER" id="PTHR30096">
    <property type="entry name" value="4,5-DOPA DIOXYGENASE EXTRADIOL-LIKE PROTEIN"/>
    <property type="match status" value="1"/>
</dbReference>
<dbReference type="PANTHER" id="PTHR30096:SF0">
    <property type="entry name" value="4,5-DOPA DIOXYGENASE EXTRADIOL-LIKE PROTEIN"/>
    <property type="match status" value="1"/>
</dbReference>
<dbReference type="PIRSF" id="PIRSF006157">
    <property type="entry name" value="Doxgns_DODA"/>
    <property type="match status" value="1"/>
</dbReference>
<sequence length="294" mass="33056">MQRSYFLKVLVALSFASTMKLNDLYSTVTSFRKSDKMPVLFVGHGSPMNALEDNAFTQTLQNLGQQLRLDHPPTAILVVSAHWLTKGSFATLNPMPETIHDFGGFPQALFDMQYPAPGSPELAQQLIDRVPDVHGSDEWGLDHGSWTILHHLFPNADIPVFQLSLDYTKPLAYHFELAQQLQFLRERGVLITGSGNIVHNLRLSVPKLMMNDNTPHDWAVEFDSWVKNKINQRDFRSLVNYHQIGQAGALSVPTVDHYLPMLYSLGATDAKEPIKQVFEEVSYGGLSMRTFMAG</sequence>
<keyword evidence="7" id="KW-0223">Dioxygenase</keyword>
<dbReference type="Pfam" id="PF02900">
    <property type="entry name" value="LigB"/>
    <property type="match status" value="1"/>
</dbReference>
<dbReference type="EMBL" id="BMHT01000007">
    <property type="protein sequence ID" value="GGF21235.1"/>
    <property type="molecule type" value="Genomic_DNA"/>
</dbReference>
<dbReference type="InterPro" id="IPR014436">
    <property type="entry name" value="Extradiol_dOase_DODA"/>
</dbReference>
<dbReference type="Proteomes" id="UP000632273">
    <property type="component" value="Unassembled WGS sequence"/>
</dbReference>
<comment type="caution">
    <text evidence="7">The sequence shown here is derived from an EMBL/GenBank/DDBJ whole genome shotgun (WGS) entry which is preliminary data.</text>
</comment>
<gene>
    <name evidence="7" type="ORF">GCM10011383_36130</name>
</gene>